<evidence type="ECO:0000256" key="2">
    <source>
        <dbReference type="ARBA" id="ARBA00015003"/>
    </source>
</evidence>
<dbReference type="GO" id="GO:0005096">
    <property type="term" value="F:GTPase activator activity"/>
    <property type="evidence" value="ECO:0007669"/>
    <property type="project" value="InterPro"/>
</dbReference>
<gene>
    <name evidence="4" type="primary">TBCD</name>
</gene>
<comment type="similarity">
    <text evidence="1">Belongs to the TBCD family.</text>
</comment>
<dbReference type="InterPro" id="IPR033162">
    <property type="entry name" value="TBCD"/>
</dbReference>
<sequence length="404" mass="43866">MATGPNLHGRHGAIMACGEITHALYEVGLQTNRTVVDVISPECVDALKSIHHVLHERKQYRGFGGALMRPAICSLIGKLSLSKMPFKNDPIISAWQGLIDDTIHNLHLFSSGVKGGIIAAVVSALSALCEEYYQDQMGQADPQMQDALVSRYIGGLKSPQTLTRSGSALALGCLPTFMIRGKFKQIFDGLRQMCSVSQMEGNFTEARRDAVRAITHVCVKAGVCAHGRPDSTLCSDNVADVYGVLLSCLNDYTTDSRGDVGAWVREAAVTAVMELTLLVARDAPEILSPDLVKPMMCCLAQQMAEKIDRYRAHAGNAFLHLLHSTEPAVPHIPHREELLIILPVETLTSLNWNAPSQAFKYIAQLLGLPEYQYHTLLGLSVSVGGITESTVGGAAEYCPITEER</sequence>
<dbReference type="GO" id="GO:0048487">
    <property type="term" value="F:beta-tubulin binding"/>
    <property type="evidence" value="ECO:0007669"/>
    <property type="project" value="InterPro"/>
</dbReference>
<accession>A0A1A8GXV9</accession>
<dbReference type="GO" id="GO:0000226">
    <property type="term" value="P:microtubule cytoskeleton organization"/>
    <property type="evidence" value="ECO:0007669"/>
    <property type="project" value="TreeGrafter"/>
</dbReference>
<dbReference type="GO" id="GO:0016328">
    <property type="term" value="C:lateral plasma membrane"/>
    <property type="evidence" value="ECO:0007669"/>
    <property type="project" value="TreeGrafter"/>
</dbReference>
<evidence type="ECO:0000259" key="3">
    <source>
        <dbReference type="Pfam" id="PF12612"/>
    </source>
</evidence>
<dbReference type="GO" id="GO:0007021">
    <property type="term" value="P:tubulin complex assembly"/>
    <property type="evidence" value="ECO:0007669"/>
    <property type="project" value="InterPro"/>
</dbReference>
<evidence type="ECO:0000256" key="1">
    <source>
        <dbReference type="ARBA" id="ARBA00006853"/>
    </source>
</evidence>
<proteinExistence type="inferred from homology"/>
<dbReference type="AlphaFoldDB" id="A0A1A8GXV9"/>
<dbReference type="GO" id="GO:0007023">
    <property type="term" value="P:post-chaperonin tubulin folding pathway"/>
    <property type="evidence" value="ECO:0007669"/>
    <property type="project" value="InterPro"/>
</dbReference>
<dbReference type="EMBL" id="HAEC01007930">
    <property type="protein sequence ID" value="SBQ76068.1"/>
    <property type="molecule type" value="Transcribed_RNA"/>
</dbReference>
<dbReference type="Pfam" id="PF12612">
    <property type="entry name" value="TFCD_C"/>
    <property type="match status" value="1"/>
</dbReference>
<dbReference type="InterPro" id="IPR011989">
    <property type="entry name" value="ARM-like"/>
</dbReference>
<dbReference type="Gene3D" id="1.25.10.10">
    <property type="entry name" value="Leucine-rich Repeat Variant"/>
    <property type="match status" value="1"/>
</dbReference>
<feature type="domain" description="Tubulin-folding cofactor D C-terminal" evidence="3">
    <location>
        <begin position="295"/>
        <end position="391"/>
    </location>
</feature>
<organism evidence="4">
    <name type="scientific">Nothobranchius korthausae</name>
    <dbReference type="NCBI Taxonomy" id="1143690"/>
    <lineage>
        <taxon>Eukaryota</taxon>
        <taxon>Metazoa</taxon>
        <taxon>Chordata</taxon>
        <taxon>Craniata</taxon>
        <taxon>Vertebrata</taxon>
        <taxon>Euteleostomi</taxon>
        <taxon>Actinopterygii</taxon>
        <taxon>Neopterygii</taxon>
        <taxon>Teleostei</taxon>
        <taxon>Neoteleostei</taxon>
        <taxon>Acanthomorphata</taxon>
        <taxon>Ovalentaria</taxon>
        <taxon>Atherinomorphae</taxon>
        <taxon>Cyprinodontiformes</taxon>
        <taxon>Nothobranchiidae</taxon>
        <taxon>Nothobranchius</taxon>
    </lineage>
</organism>
<dbReference type="PANTHER" id="PTHR12658">
    <property type="entry name" value="BETA-TUBULIN COFACTOR D"/>
    <property type="match status" value="1"/>
</dbReference>
<dbReference type="GO" id="GO:0034333">
    <property type="term" value="P:adherens junction assembly"/>
    <property type="evidence" value="ECO:0007669"/>
    <property type="project" value="TreeGrafter"/>
</dbReference>
<dbReference type="PANTHER" id="PTHR12658:SF0">
    <property type="entry name" value="TUBULIN-SPECIFIC CHAPERONE D"/>
    <property type="match status" value="1"/>
</dbReference>
<dbReference type="GO" id="GO:0070830">
    <property type="term" value="P:bicellular tight junction assembly"/>
    <property type="evidence" value="ECO:0007669"/>
    <property type="project" value="TreeGrafter"/>
</dbReference>
<reference evidence="4" key="2">
    <citation type="submission" date="2016-06" db="EMBL/GenBank/DDBJ databases">
        <title>The genome of a short-lived fish provides insights into sex chromosome evolution and the genetic control of aging.</title>
        <authorList>
            <person name="Reichwald K."/>
            <person name="Felder M."/>
            <person name="Petzold A."/>
            <person name="Koch P."/>
            <person name="Groth M."/>
            <person name="Platzer M."/>
        </authorList>
    </citation>
    <scope>NUCLEOTIDE SEQUENCE</scope>
    <source>
        <tissue evidence="4">Brain</tissue>
    </source>
</reference>
<dbReference type="SUPFAM" id="SSF48371">
    <property type="entry name" value="ARM repeat"/>
    <property type="match status" value="1"/>
</dbReference>
<dbReference type="InterPro" id="IPR022577">
    <property type="entry name" value="TBCD_C"/>
</dbReference>
<evidence type="ECO:0000313" key="4">
    <source>
        <dbReference type="EMBL" id="SBQ76068.1"/>
    </source>
</evidence>
<name>A0A1A8GXV9_9TELE</name>
<dbReference type="InterPro" id="IPR016024">
    <property type="entry name" value="ARM-type_fold"/>
</dbReference>
<protein>
    <recommendedName>
        <fullName evidence="2">Tubulin-specific chaperone D</fullName>
    </recommendedName>
</protein>
<reference evidence="4" key="1">
    <citation type="submission" date="2016-05" db="EMBL/GenBank/DDBJ databases">
        <authorList>
            <person name="Lavstsen T."/>
            <person name="Jespersen J.S."/>
        </authorList>
    </citation>
    <scope>NUCLEOTIDE SEQUENCE</scope>
    <source>
        <tissue evidence="4">Brain</tissue>
    </source>
</reference>